<dbReference type="Pfam" id="PF02525">
    <property type="entry name" value="Flavodoxin_2"/>
    <property type="match status" value="1"/>
</dbReference>
<dbReference type="EC" id="1.6.5.-" evidence="6"/>
<feature type="binding site" evidence="6">
    <location>
        <position position="10"/>
    </location>
    <ligand>
        <name>FMN</name>
        <dbReference type="ChEBI" id="CHEBI:58210"/>
    </ligand>
</feature>
<dbReference type="RefSeq" id="WP_386759455.1">
    <property type="nucleotide sequence ID" value="NZ_JBHRXK010000005.1"/>
</dbReference>
<keyword evidence="3 6" id="KW-0560">Oxidoreductase</keyword>
<keyword evidence="9" id="KW-1185">Reference proteome</keyword>
<dbReference type="PANTHER" id="PTHR43741">
    <property type="entry name" value="FMN-DEPENDENT NADH-AZOREDUCTASE 1"/>
    <property type="match status" value="1"/>
</dbReference>
<dbReference type="SUPFAM" id="SSF52218">
    <property type="entry name" value="Flavoproteins"/>
    <property type="match status" value="1"/>
</dbReference>
<protein>
    <recommendedName>
        <fullName evidence="6">FMN dependent NADH:quinone oxidoreductase</fullName>
        <ecNumber evidence="6">1.6.5.-</ecNumber>
    </recommendedName>
    <alternativeName>
        <fullName evidence="6">Azo-dye reductase</fullName>
    </alternativeName>
    <alternativeName>
        <fullName evidence="6">FMN-dependent NADH-azo compound oxidoreductase</fullName>
    </alternativeName>
    <alternativeName>
        <fullName evidence="6">FMN-dependent NADH-azoreductase</fullName>
        <ecNumber evidence="6">1.7.1.17</ecNumber>
    </alternativeName>
</protein>
<organism evidence="8 9">
    <name type="scientific">Lysobacter cavernae</name>
    <dbReference type="NCBI Taxonomy" id="1685901"/>
    <lineage>
        <taxon>Bacteria</taxon>
        <taxon>Pseudomonadati</taxon>
        <taxon>Pseudomonadota</taxon>
        <taxon>Gammaproteobacteria</taxon>
        <taxon>Lysobacterales</taxon>
        <taxon>Lysobacteraceae</taxon>
        <taxon>Lysobacter</taxon>
    </lineage>
</organism>
<name>A0ABV7RU09_9GAMM</name>
<comment type="catalytic activity">
    <reaction evidence="6">
        <text>2 a quinone + NADH + H(+) = 2 a 1,4-benzosemiquinone + NAD(+)</text>
        <dbReference type="Rhea" id="RHEA:65952"/>
        <dbReference type="ChEBI" id="CHEBI:15378"/>
        <dbReference type="ChEBI" id="CHEBI:57540"/>
        <dbReference type="ChEBI" id="CHEBI:57945"/>
        <dbReference type="ChEBI" id="CHEBI:132124"/>
        <dbReference type="ChEBI" id="CHEBI:134225"/>
    </reaction>
</comment>
<evidence type="ECO:0000313" key="8">
    <source>
        <dbReference type="EMBL" id="MFC3551683.1"/>
    </source>
</evidence>
<reference evidence="9" key="1">
    <citation type="journal article" date="2019" name="Int. J. Syst. Evol. Microbiol.">
        <title>The Global Catalogue of Microorganisms (GCM) 10K type strain sequencing project: providing services to taxonomists for standard genome sequencing and annotation.</title>
        <authorList>
            <consortium name="The Broad Institute Genomics Platform"/>
            <consortium name="The Broad Institute Genome Sequencing Center for Infectious Disease"/>
            <person name="Wu L."/>
            <person name="Ma J."/>
        </authorList>
    </citation>
    <scope>NUCLEOTIDE SEQUENCE [LARGE SCALE GENOMIC DNA]</scope>
    <source>
        <strain evidence="9">KCTC 42875</strain>
    </source>
</reference>
<proteinExistence type="inferred from homology"/>
<dbReference type="EMBL" id="JBHRXK010000005">
    <property type="protein sequence ID" value="MFC3551683.1"/>
    <property type="molecule type" value="Genomic_DNA"/>
</dbReference>
<comment type="cofactor">
    <cofactor evidence="6">
        <name>FMN</name>
        <dbReference type="ChEBI" id="CHEBI:58210"/>
    </cofactor>
    <text evidence="6">Binds 1 FMN per subunit.</text>
</comment>
<dbReference type="Gene3D" id="3.40.50.360">
    <property type="match status" value="1"/>
</dbReference>
<evidence type="ECO:0000259" key="7">
    <source>
        <dbReference type="Pfam" id="PF02525"/>
    </source>
</evidence>
<comment type="subunit">
    <text evidence="6">Homodimer.</text>
</comment>
<keyword evidence="1 6" id="KW-0285">Flavoprotein</keyword>
<evidence type="ECO:0000256" key="2">
    <source>
        <dbReference type="ARBA" id="ARBA00022643"/>
    </source>
</evidence>
<comment type="caution">
    <text evidence="8">The sequence shown here is derived from an EMBL/GenBank/DDBJ whole genome shotgun (WGS) entry which is preliminary data.</text>
</comment>
<feature type="binding site" evidence="6">
    <location>
        <begin position="103"/>
        <end position="106"/>
    </location>
    <ligand>
        <name>FMN</name>
        <dbReference type="ChEBI" id="CHEBI:58210"/>
    </ligand>
</feature>
<gene>
    <name evidence="6" type="primary">azoR</name>
    <name evidence="8" type="ORF">ACFOLC_11755</name>
</gene>
<dbReference type="Proteomes" id="UP001595740">
    <property type="component" value="Unassembled WGS sequence"/>
</dbReference>
<evidence type="ECO:0000313" key="9">
    <source>
        <dbReference type="Proteomes" id="UP001595740"/>
    </source>
</evidence>
<feature type="domain" description="Flavodoxin-like fold" evidence="7">
    <location>
        <begin position="5"/>
        <end position="215"/>
    </location>
</feature>
<comment type="function">
    <text evidence="6">Quinone reductase that provides resistance to thiol-specific stress caused by electrophilic quinones.</text>
</comment>
<dbReference type="PANTHER" id="PTHR43741:SF2">
    <property type="entry name" value="FMN-DEPENDENT NADH:QUINONE OXIDOREDUCTASE"/>
    <property type="match status" value="1"/>
</dbReference>
<evidence type="ECO:0000256" key="5">
    <source>
        <dbReference type="ARBA" id="ARBA00048542"/>
    </source>
</evidence>
<comment type="similarity">
    <text evidence="6">Belongs to the azoreductase type 1 family.</text>
</comment>
<dbReference type="EC" id="1.7.1.17" evidence="6"/>
<evidence type="ECO:0000256" key="6">
    <source>
        <dbReference type="HAMAP-Rule" id="MF_01216"/>
    </source>
</evidence>
<dbReference type="InterPro" id="IPR023048">
    <property type="entry name" value="NADH:quinone_OxRdtase_FMN_depd"/>
</dbReference>
<comment type="function">
    <text evidence="6">Also exhibits azoreductase activity. Catalyzes the reductive cleavage of the azo bond in aromatic azo compounds to the corresponding amines.</text>
</comment>
<keyword evidence="4 6" id="KW-0520">NAD</keyword>
<keyword evidence="2 6" id="KW-0288">FMN</keyword>
<dbReference type="InterPro" id="IPR003680">
    <property type="entry name" value="Flavodoxin_fold"/>
</dbReference>
<comment type="catalytic activity">
    <reaction evidence="5">
        <text>N,N-dimethyl-1,4-phenylenediamine + anthranilate + 2 NAD(+) = 2-(4-dimethylaminophenyl)diazenylbenzoate + 2 NADH + 2 H(+)</text>
        <dbReference type="Rhea" id="RHEA:55872"/>
        <dbReference type="ChEBI" id="CHEBI:15378"/>
        <dbReference type="ChEBI" id="CHEBI:15783"/>
        <dbReference type="ChEBI" id="CHEBI:16567"/>
        <dbReference type="ChEBI" id="CHEBI:57540"/>
        <dbReference type="ChEBI" id="CHEBI:57945"/>
        <dbReference type="ChEBI" id="CHEBI:71579"/>
        <dbReference type="EC" id="1.7.1.17"/>
    </reaction>
    <physiologicalReaction direction="right-to-left" evidence="5">
        <dbReference type="Rhea" id="RHEA:55874"/>
    </physiologicalReaction>
</comment>
<evidence type="ECO:0000256" key="1">
    <source>
        <dbReference type="ARBA" id="ARBA00022630"/>
    </source>
</evidence>
<dbReference type="HAMAP" id="MF_01216">
    <property type="entry name" value="Azoreductase_type1"/>
    <property type="match status" value="1"/>
</dbReference>
<evidence type="ECO:0000256" key="3">
    <source>
        <dbReference type="ARBA" id="ARBA00023002"/>
    </source>
</evidence>
<dbReference type="InterPro" id="IPR050104">
    <property type="entry name" value="FMN-dep_NADH:Q_OxRdtase_AzoR1"/>
</dbReference>
<evidence type="ECO:0000256" key="4">
    <source>
        <dbReference type="ARBA" id="ARBA00023027"/>
    </source>
</evidence>
<sequence>MIRLLHIDSSARPGRSGEHAHGSHTRRLSARFLRRWQAQRPLDAVVYRDLALQPPAAVTGQWVHAAFTAPARREPWMQAALMQSDTLIDELIAADLIVIGAPMYNFGMPSTLKAWIDNVVRVGRTFGFDRERLGEPYWPLLADQGKRLVLLSSRGDYGYNPGERLAAMNHVEAGVMTPLRYLGIDATDRIAIEYDEFGDERLQASIAAAEAEVDALVSRLVREVAMERSETTADAGVDAGATAAS</sequence>
<dbReference type="InterPro" id="IPR029039">
    <property type="entry name" value="Flavoprotein-like_sf"/>
</dbReference>
<accession>A0ABV7RU09</accession>
<comment type="caution">
    <text evidence="6">Lacks conserved residue(s) required for the propagation of feature annotation.</text>
</comment>